<evidence type="ECO:0000256" key="3">
    <source>
        <dbReference type="ARBA" id="ARBA00022989"/>
    </source>
</evidence>
<comment type="subcellular location">
    <subcellularLocation>
        <location evidence="1">Membrane</location>
        <topology evidence="1">Multi-pass membrane protein</topology>
    </subcellularLocation>
</comment>
<reference evidence="6 7" key="1">
    <citation type="submission" date="2020-07" db="EMBL/GenBank/DDBJ databases">
        <title>Thermoactinomyces phylogeny.</title>
        <authorList>
            <person name="Dunlap C."/>
        </authorList>
    </citation>
    <scope>NUCLEOTIDE SEQUENCE [LARGE SCALE GENOMIC DNA]</scope>
    <source>
        <strain evidence="6 7">AMNI-1</strain>
    </source>
</reference>
<dbReference type="InterPro" id="IPR019109">
    <property type="entry name" value="MamF_MmsF"/>
</dbReference>
<dbReference type="EMBL" id="JACEOL010000012">
    <property type="protein sequence ID" value="MBA4601576.1"/>
    <property type="molecule type" value="Genomic_DNA"/>
</dbReference>
<protein>
    <submittedName>
        <fullName evidence="6">DUF4870 domain-containing protein</fullName>
    </submittedName>
</protein>
<feature type="transmembrane region" description="Helical" evidence="5">
    <location>
        <begin position="41"/>
        <end position="61"/>
    </location>
</feature>
<dbReference type="RefSeq" id="WP_181738207.1">
    <property type="nucleotide sequence ID" value="NZ_JACEOL010000012.1"/>
</dbReference>
<organism evidence="6 7">
    <name type="scientific">Thermoactinomyces mirandus</name>
    <dbReference type="NCBI Taxonomy" id="2756294"/>
    <lineage>
        <taxon>Bacteria</taxon>
        <taxon>Bacillati</taxon>
        <taxon>Bacillota</taxon>
        <taxon>Bacilli</taxon>
        <taxon>Bacillales</taxon>
        <taxon>Thermoactinomycetaceae</taxon>
        <taxon>Thermoactinomyces</taxon>
    </lineage>
</organism>
<keyword evidence="3 5" id="KW-1133">Transmembrane helix</keyword>
<dbReference type="Proteomes" id="UP000538292">
    <property type="component" value="Unassembled WGS sequence"/>
</dbReference>
<proteinExistence type="predicted"/>
<sequence length="102" mass="11975">MNYKAIKILVHASTWFAPVLVPLLVYFIISERDIKRLSLQALIFHAVFWLLIGISTIFSFILIGLPFLVVFSIMTIYYPLKGIIYALKDKYYEYPVAKWFVH</sequence>
<feature type="transmembrane region" description="Helical" evidence="5">
    <location>
        <begin position="6"/>
        <end position="29"/>
    </location>
</feature>
<dbReference type="Pfam" id="PF09685">
    <property type="entry name" value="MamF_MmsF"/>
    <property type="match status" value="1"/>
</dbReference>
<name>A0A7W1XQZ0_9BACL</name>
<accession>A0A7W1XQZ0</accession>
<evidence type="ECO:0000256" key="5">
    <source>
        <dbReference type="SAM" id="Phobius"/>
    </source>
</evidence>
<gene>
    <name evidence="6" type="ORF">H2C83_04420</name>
</gene>
<evidence type="ECO:0000256" key="2">
    <source>
        <dbReference type="ARBA" id="ARBA00022692"/>
    </source>
</evidence>
<evidence type="ECO:0000313" key="7">
    <source>
        <dbReference type="Proteomes" id="UP000538292"/>
    </source>
</evidence>
<evidence type="ECO:0000313" key="6">
    <source>
        <dbReference type="EMBL" id="MBA4601576.1"/>
    </source>
</evidence>
<keyword evidence="4 5" id="KW-0472">Membrane</keyword>
<keyword evidence="7" id="KW-1185">Reference proteome</keyword>
<keyword evidence="2 5" id="KW-0812">Transmembrane</keyword>
<comment type="caution">
    <text evidence="6">The sequence shown here is derived from an EMBL/GenBank/DDBJ whole genome shotgun (WGS) entry which is preliminary data.</text>
</comment>
<evidence type="ECO:0000256" key="4">
    <source>
        <dbReference type="ARBA" id="ARBA00023136"/>
    </source>
</evidence>
<evidence type="ECO:0000256" key="1">
    <source>
        <dbReference type="ARBA" id="ARBA00004141"/>
    </source>
</evidence>
<dbReference type="AlphaFoldDB" id="A0A7W1XQZ0"/>